<accession>A0A3R8PE78</accession>
<dbReference type="Proteomes" id="UP000278422">
    <property type="component" value="Unassembled WGS sequence"/>
</dbReference>
<organism evidence="2 3">
    <name type="scientific">Corynebacterium bovis</name>
    <dbReference type="NCBI Taxonomy" id="36808"/>
    <lineage>
        <taxon>Bacteria</taxon>
        <taxon>Bacillati</taxon>
        <taxon>Actinomycetota</taxon>
        <taxon>Actinomycetes</taxon>
        <taxon>Mycobacteriales</taxon>
        <taxon>Corynebacteriaceae</taxon>
        <taxon>Corynebacterium</taxon>
    </lineage>
</organism>
<evidence type="ECO:0000256" key="1">
    <source>
        <dbReference type="SAM" id="MobiDB-lite"/>
    </source>
</evidence>
<sequence length="141" mass="12982">MTTGAGVTPAPHPVPRTVMLPPGSTSDCTSRVAPSVGEVTTTSGGRPGSGAAVVAVGWAVSRAAAGADGVGEGEVDAPTAAGVVGVVGAAEVTGAAGADVRAGAAEVSVAAVAVPAPVTGAVTRPAVTSTARARCGADGAD</sequence>
<reference evidence="2 3" key="1">
    <citation type="submission" date="2018-01" db="EMBL/GenBank/DDBJ databases">
        <title>Twenty Corynebacterium bovis Genomes.</title>
        <authorList>
            <person name="Gulvik C.A."/>
        </authorList>
    </citation>
    <scope>NUCLEOTIDE SEQUENCE [LARGE SCALE GENOMIC DNA]</scope>
    <source>
        <strain evidence="2 3">16-2004</strain>
    </source>
</reference>
<gene>
    <name evidence="2" type="ORF">CXF42_11120</name>
</gene>
<evidence type="ECO:0000313" key="3">
    <source>
        <dbReference type="Proteomes" id="UP000278422"/>
    </source>
</evidence>
<dbReference type="EMBL" id="PQNQ01000074">
    <property type="protein sequence ID" value="RRQ01181.1"/>
    <property type="molecule type" value="Genomic_DNA"/>
</dbReference>
<protein>
    <submittedName>
        <fullName evidence="2">Uncharacterized protein</fullName>
    </submittedName>
</protein>
<feature type="non-terminal residue" evidence="2">
    <location>
        <position position="141"/>
    </location>
</feature>
<evidence type="ECO:0000313" key="2">
    <source>
        <dbReference type="EMBL" id="RRQ01181.1"/>
    </source>
</evidence>
<keyword evidence="3" id="KW-1185">Reference proteome</keyword>
<comment type="caution">
    <text evidence="2">The sequence shown here is derived from an EMBL/GenBank/DDBJ whole genome shotgun (WGS) entry which is preliminary data.</text>
</comment>
<proteinExistence type="predicted"/>
<feature type="region of interest" description="Disordered" evidence="1">
    <location>
        <begin position="1"/>
        <end position="48"/>
    </location>
</feature>
<dbReference type="AlphaFoldDB" id="A0A3R8PE78"/>
<name>A0A3R8PE78_9CORY</name>